<dbReference type="InterPro" id="IPR052929">
    <property type="entry name" value="RNase_H-like_EbsB-rel"/>
</dbReference>
<comment type="caution">
    <text evidence="2">The sequence shown here is derived from an EMBL/GenBank/DDBJ whole genome shotgun (WGS) entry which is preliminary data.</text>
</comment>
<name>A0A3L6TG10_PANMI</name>
<dbReference type="InterPro" id="IPR012337">
    <property type="entry name" value="RNaseH-like_sf"/>
</dbReference>
<sequence length="153" mass="16412">MDAAYFAVTASEDSGVVIRNSQREVLVAAARAYTNIAYVTMAETLAARDGVLLATEQGATRVIPEVDNLLVANLIRSEGGFRSVISGIWHEIRELSSVFGAFDVSFVHGEGNEAAHRCASMPSEGSPLISWSGLLPVWLAEIAEKDCNDSIIE</sequence>
<dbReference type="Proteomes" id="UP000275267">
    <property type="component" value="Unassembled WGS sequence"/>
</dbReference>
<dbReference type="InterPro" id="IPR044730">
    <property type="entry name" value="RNase_H-like_dom_plant"/>
</dbReference>
<dbReference type="STRING" id="4540.A0A3L6TG10"/>
<dbReference type="InterPro" id="IPR036397">
    <property type="entry name" value="RNaseH_sf"/>
</dbReference>
<protein>
    <recommendedName>
        <fullName evidence="1">RNase H type-1 domain-containing protein</fullName>
    </recommendedName>
</protein>
<dbReference type="GO" id="GO:0004523">
    <property type="term" value="F:RNA-DNA hybrid ribonuclease activity"/>
    <property type="evidence" value="ECO:0007669"/>
    <property type="project" value="InterPro"/>
</dbReference>
<evidence type="ECO:0000259" key="1">
    <source>
        <dbReference type="Pfam" id="PF13456"/>
    </source>
</evidence>
<dbReference type="Pfam" id="PF13456">
    <property type="entry name" value="RVT_3"/>
    <property type="match status" value="1"/>
</dbReference>
<dbReference type="InterPro" id="IPR002156">
    <property type="entry name" value="RNaseH_domain"/>
</dbReference>
<dbReference type="OrthoDB" id="675217at2759"/>
<dbReference type="PANTHER" id="PTHR47074">
    <property type="entry name" value="BNAC02G40300D PROTEIN"/>
    <property type="match status" value="1"/>
</dbReference>
<dbReference type="SUPFAM" id="SSF53098">
    <property type="entry name" value="Ribonuclease H-like"/>
    <property type="match status" value="1"/>
</dbReference>
<dbReference type="CDD" id="cd06222">
    <property type="entry name" value="RNase_H_like"/>
    <property type="match status" value="1"/>
</dbReference>
<dbReference type="AlphaFoldDB" id="A0A3L6TG10"/>
<keyword evidence="3" id="KW-1185">Reference proteome</keyword>
<dbReference type="EMBL" id="PQIB02000002">
    <property type="protein sequence ID" value="RLN36030.1"/>
    <property type="molecule type" value="Genomic_DNA"/>
</dbReference>
<feature type="domain" description="RNase H type-1" evidence="1">
    <location>
        <begin position="13"/>
        <end position="121"/>
    </location>
</feature>
<dbReference type="PANTHER" id="PTHR47074:SF11">
    <property type="entry name" value="REVERSE TRANSCRIPTASE-LIKE PROTEIN"/>
    <property type="match status" value="1"/>
</dbReference>
<evidence type="ECO:0000313" key="3">
    <source>
        <dbReference type="Proteomes" id="UP000275267"/>
    </source>
</evidence>
<accession>A0A3L6TG10</accession>
<dbReference type="Gene3D" id="3.30.420.10">
    <property type="entry name" value="Ribonuclease H-like superfamily/Ribonuclease H"/>
    <property type="match status" value="1"/>
</dbReference>
<dbReference type="GO" id="GO:0003676">
    <property type="term" value="F:nucleic acid binding"/>
    <property type="evidence" value="ECO:0007669"/>
    <property type="project" value="InterPro"/>
</dbReference>
<organism evidence="2 3">
    <name type="scientific">Panicum miliaceum</name>
    <name type="common">Proso millet</name>
    <name type="synonym">Broomcorn millet</name>
    <dbReference type="NCBI Taxonomy" id="4540"/>
    <lineage>
        <taxon>Eukaryota</taxon>
        <taxon>Viridiplantae</taxon>
        <taxon>Streptophyta</taxon>
        <taxon>Embryophyta</taxon>
        <taxon>Tracheophyta</taxon>
        <taxon>Spermatophyta</taxon>
        <taxon>Magnoliopsida</taxon>
        <taxon>Liliopsida</taxon>
        <taxon>Poales</taxon>
        <taxon>Poaceae</taxon>
        <taxon>PACMAD clade</taxon>
        <taxon>Panicoideae</taxon>
        <taxon>Panicodae</taxon>
        <taxon>Paniceae</taxon>
        <taxon>Panicinae</taxon>
        <taxon>Panicum</taxon>
        <taxon>Panicum sect. Panicum</taxon>
    </lineage>
</organism>
<gene>
    <name evidence="2" type="ORF">C2845_PM03G25340</name>
</gene>
<evidence type="ECO:0000313" key="2">
    <source>
        <dbReference type="EMBL" id="RLN36030.1"/>
    </source>
</evidence>
<reference evidence="3" key="1">
    <citation type="journal article" date="2019" name="Nat. Commun.">
        <title>The genome of broomcorn millet.</title>
        <authorList>
            <person name="Zou C."/>
            <person name="Miki D."/>
            <person name="Li D."/>
            <person name="Tang Q."/>
            <person name="Xiao L."/>
            <person name="Rajput S."/>
            <person name="Deng P."/>
            <person name="Jia W."/>
            <person name="Huang R."/>
            <person name="Zhang M."/>
            <person name="Sun Y."/>
            <person name="Hu J."/>
            <person name="Fu X."/>
            <person name="Schnable P.S."/>
            <person name="Li F."/>
            <person name="Zhang H."/>
            <person name="Feng B."/>
            <person name="Zhu X."/>
            <person name="Liu R."/>
            <person name="Schnable J.C."/>
            <person name="Zhu J.-K."/>
            <person name="Zhang H."/>
        </authorList>
    </citation>
    <scope>NUCLEOTIDE SEQUENCE [LARGE SCALE GENOMIC DNA]</scope>
</reference>
<proteinExistence type="predicted"/>